<dbReference type="Proteomes" id="UP000607435">
    <property type="component" value="Unassembled WGS sequence"/>
</dbReference>
<dbReference type="InterPro" id="IPR014718">
    <property type="entry name" value="GH-type_carb-bd"/>
</dbReference>
<comment type="cofactor">
    <cofactor evidence="1">
        <name>Ca(2+)</name>
        <dbReference type="ChEBI" id="CHEBI:29108"/>
    </cofactor>
</comment>
<dbReference type="InterPro" id="IPR011013">
    <property type="entry name" value="Gal_mutarotase_sf_dom"/>
</dbReference>
<evidence type="ECO:0000313" key="4">
    <source>
        <dbReference type="EMBL" id="MBC3846161.1"/>
    </source>
</evidence>
<dbReference type="InterPro" id="IPR037481">
    <property type="entry name" value="LacX"/>
</dbReference>
<evidence type="ECO:0000256" key="2">
    <source>
        <dbReference type="ARBA" id="ARBA00011245"/>
    </source>
</evidence>
<gene>
    <name evidence="4" type="ORF">H6H04_07215</name>
</gene>
<dbReference type="RefSeq" id="WP_186845294.1">
    <property type="nucleotide sequence ID" value="NZ_JACOME010000002.1"/>
</dbReference>
<comment type="subunit">
    <text evidence="2">Monomer.</text>
</comment>
<comment type="caution">
    <text evidence="4">The sequence shown here is derived from an EMBL/GenBank/DDBJ whole genome shotgun (WGS) entry which is preliminary data.</text>
</comment>
<dbReference type="Pfam" id="PF01263">
    <property type="entry name" value="Aldose_epim"/>
    <property type="match status" value="1"/>
</dbReference>
<accession>A0ABR6Y085</accession>
<evidence type="ECO:0000256" key="3">
    <source>
        <dbReference type="ARBA" id="ARBA00022837"/>
    </source>
</evidence>
<sequence>MYTLLNDYLKININTVGAELCAISAIKNNNEFMWHGDPNIWGSYAPNLFPIIGAMKDDSYIYNNQSYKMTKHGFVRHNDEIVLKSHSDSEITFKLTSNDRLYKIYPFLFKYEISYQLNDNILTIHHKIENTDSKPLFFSLGGHPAFTCPLYKDEDYSDYFLEFEKLEDSETYLLNMENGLLTDKTKPIIEDGNKIKLNENIFNNDALIFKDLKSRKVTLKHKDKGRVLNMTYKDFSYLGIWAKPNAPYVCIEPWLGIADNENTNQKIEEKEGIISLEANSIFKSSYSIEIDKQHLNNK</sequence>
<protein>
    <submittedName>
        <fullName evidence="4">Aldose 1-epimerase family protein</fullName>
    </submittedName>
</protein>
<keyword evidence="5" id="KW-1185">Reference proteome</keyword>
<evidence type="ECO:0000256" key="1">
    <source>
        <dbReference type="ARBA" id="ARBA00001913"/>
    </source>
</evidence>
<name>A0ABR6Y085_9FLAO</name>
<organism evidence="4 5">
    <name type="scientific">Winogradskyella echinorum</name>
    <dbReference type="NCBI Taxonomy" id="538189"/>
    <lineage>
        <taxon>Bacteria</taxon>
        <taxon>Pseudomonadati</taxon>
        <taxon>Bacteroidota</taxon>
        <taxon>Flavobacteriia</taxon>
        <taxon>Flavobacteriales</taxon>
        <taxon>Flavobacteriaceae</taxon>
        <taxon>Winogradskyella</taxon>
    </lineage>
</organism>
<dbReference type="CDD" id="cd09024">
    <property type="entry name" value="Aldose_epim_lacX"/>
    <property type="match status" value="1"/>
</dbReference>
<keyword evidence="3" id="KW-0106">Calcium</keyword>
<dbReference type="Gene3D" id="2.70.98.10">
    <property type="match status" value="1"/>
</dbReference>
<dbReference type="EMBL" id="JACOME010000002">
    <property type="protein sequence ID" value="MBC3846161.1"/>
    <property type="molecule type" value="Genomic_DNA"/>
</dbReference>
<reference evidence="4 5" key="1">
    <citation type="submission" date="2020-08" db="EMBL/GenBank/DDBJ databases">
        <title>Winogradskyella ouciana sp. nov., isolated from the hadal seawater of the Mariana Trench.</title>
        <authorList>
            <person name="He X."/>
        </authorList>
    </citation>
    <scope>NUCLEOTIDE SEQUENCE [LARGE SCALE GENOMIC DNA]</scope>
    <source>
        <strain evidence="4 5">KCTC 22026</strain>
    </source>
</reference>
<dbReference type="InterPro" id="IPR008183">
    <property type="entry name" value="Aldose_1/G6P_1-epimerase"/>
</dbReference>
<proteinExistence type="predicted"/>
<dbReference type="SUPFAM" id="SSF74650">
    <property type="entry name" value="Galactose mutarotase-like"/>
    <property type="match status" value="1"/>
</dbReference>
<evidence type="ECO:0000313" key="5">
    <source>
        <dbReference type="Proteomes" id="UP000607435"/>
    </source>
</evidence>